<evidence type="ECO:0000256" key="6">
    <source>
        <dbReference type="ARBA" id="ARBA00022842"/>
    </source>
</evidence>
<dbReference type="GO" id="GO:0005525">
    <property type="term" value="F:GTP binding"/>
    <property type="evidence" value="ECO:0007669"/>
    <property type="project" value="UniProtKB-UniRule"/>
</dbReference>
<evidence type="ECO:0000256" key="1">
    <source>
        <dbReference type="ARBA" id="ARBA00007699"/>
    </source>
</evidence>
<dbReference type="CDD" id="cd01898">
    <property type="entry name" value="Obg"/>
    <property type="match status" value="1"/>
</dbReference>
<dbReference type="GO" id="GO:0005737">
    <property type="term" value="C:cytoplasm"/>
    <property type="evidence" value="ECO:0007669"/>
    <property type="project" value="UniProtKB-SubCell"/>
</dbReference>
<dbReference type="EC" id="3.6.5.-" evidence="8"/>
<evidence type="ECO:0000256" key="3">
    <source>
        <dbReference type="ARBA" id="ARBA00022723"/>
    </source>
</evidence>
<feature type="domain" description="Obg" evidence="10">
    <location>
        <begin position="1"/>
        <end position="158"/>
    </location>
</feature>
<evidence type="ECO:0000256" key="5">
    <source>
        <dbReference type="ARBA" id="ARBA00022801"/>
    </source>
</evidence>
<dbReference type="InterPro" id="IPR027417">
    <property type="entry name" value="P-loop_NTPase"/>
</dbReference>
<evidence type="ECO:0000256" key="7">
    <source>
        <dbReference type="ARBA" id="ARBA00023134"/>
    </source>
</evidence>
<evidence type="ECO:0000313" key="13">
    <source>
        <dbReference type="Proteomes" id="UP000038622"/>
    </source>
</evidence>
<proteinExistence type="inferred from homology"/>
<dbReference type="Proteomes" id="UP000041394">
    <property type="component" value="Unassembled WGS sequence"/>
</dbReference>
<dbReference type="NCBIfam" id="NF008956">
    <property type="entry name" value="PRK12299.1"/>
    <property type="match status" value="1"/>
</dbReference>
<keyword evidence="4 8" id="KW-0547">Nucleotide-binding</keyword>
<accession>A0A0K2X2W4</accession>
<dbReference type="PRINTS" id="PR00326">
    <property type="entry name" value="GTP1OBG"/>
</dbReference>
<feature type="domain" description="OBG-type G" evidence="9">
    <location>
        <begin position="159"/>
        <end position="319"/>
    </location>
</feature>
<dbReference type="GO" id="GO:0003924">
    <property type="term" value="F:GTPase activity"/>
    <property type="evidence" value="ECO:0007669"/>
    <property type="project" value="UniProtKB-UniRule"/>
</dbReference>
<dbReference type="SUPFAM" id="SSF82051">
    <property type="entry name" value="Obg GTP-binding protein N-terminal domain"/>
    <property type="match status" value="1"/>
</dbReference>
<dbReference type="InterPro" id="IPR014100">
    <property type="entry name" value="GTP-bd_Obg/CgtA"/>
</dbReference>
<feature type="binding site" evidence="8">
    <location>
        <position position="192"/>
    </location>
    <ligand>
        <name>Mg(2+)</name>
        <dbReference type="ChEBI" id="CHEBI:18420"/>
    </ligand>
</feature>
<dbReference type="PANTHER" id="PTHR11702">
    <property type="entry name" value="DEVELOPMENTALLY REGULATED GTP-BINDING PROTEIN-RELATED"/>
    <property type="match status" value="1"/>
</dbReference>
<reference evidence="11" key="1">
    <citation type="submission" date="2014-12" db="EMBL/GenBank/DDBJ databases">
        <title>Whole genome sequences of four Staphylococcus schleiferi canine isolates.</title>
        <authorList>
            <person name="Misic A.M."/>
            <person name="Cain C."/>
            <person name="Morris D.O."/>
            <person name="Rankin S."/>
            <person name="Beiting D."/>
        </authorList>
    </citation>
    <scope>NUCLEOTIDE SEQUENCE</scope>
    <source>
        <strain evidence="11">ASB11</strain>
        <strain evidence="12">ASB9</strain>
    </source>
</reference>
<dbReference type="NCBIfam" id="NF008955">
    <property type="entry name" value="PRK12297.1"/>
    <property type="match status" value="1"/>
</dbReference>
<keyword evidence="3 8" id="KW-0479">Metal-binding</keyword>
<dbReference type="HAMAP" id="MF_01454">
    <property type="entry name" value="GTPase_Obg"/>
    <property type="match status" value="1"/>
</dbReference>
<dbReference type="InterPro" id="IPR036726">
    <property type="entry name" value="GTP1_OBG_dom_sf"/>
</dbReference>
<comment type="subcellular location">
    <subcellularLocation>
        <location evidence="8">Cytoplasm</location>
    </subcellularLocation>
</comment>
<evidence type="ECO:0000259" key="10">
    <source>
        <dbReference type="PROSITE" id="PS51883"/>
    </source>
</evidence>
<evidence type="ECO:0000313" key="14">
    <source>
        <dbReference type="Proteomes" id="UP000041394"/>
    </source>
</evidence>
<dbReference type="Gene3D" id="2.70.210.12">
    <property type="entry name" value="GTP1/OBG domain"/>
    <property type="match status" value="1"/>
</dbReference>
<dbReference type="RefSeq" id="WP_053942021.1">
    <property type="nucleotide sequence ID" value="NZ_CDML01000032.1"/>
</dbReference>
<feature type="binding site" evidence="8">
    <location>
        <begin position="165"/>
        <end position="172"/>
    </location>
    <ligand>
        <name>GTP</name>
        <dbReference type="ChEBI" id="CHEBI:37565"/>
    </ligand>
</feature>
<comment type="cofactor">
    <cofactor evidence="8">
        <name>Mg(2+)</name>
        <dbReference type="ChEBI" id="CHEBI:18420"/>
    </cofactor>
</comment>
<evidence type="ECO:0000259" key="9">
    <source>
        <dbReference type="PROSITE" id="PS51710"/>
    </source>
</evidence>
<dbReference type="Pfam" id="PF01018">
    <property type="entry name" value="GTP1_OBG"/>
    <property type="match status" value="1"/>
</dbReference>
<keyword evidence="5 8" id="KW-0378">Hydrolase</keyword>
<dbReference type="NCBIfam" id="TIGR02729">
    <property type="entry name" value="Obg_CgtA"/>
    <property type="match status" value="1"/>
</dbReference>
<dbReference type="GO" id="GO:0043022">
    <property type="term" value="F:ribosome binding"/>
    <property type="evidence" value="ECO:0007669"/>
    <property type="project" value="UniProtKB-ARBA"/>
</dbReference>
<name>A0A0K2X2W4_9HELI</name>
<dbReference type="FunFam" id="2.70.210.12:FF:000001">
    <property type="entry name" value="GTPase Obg"/>
    <property type="match status" value="1"/>
</dbReference>
<keyword evidence="7 8" id="KW-0342">GTP-binding</keyword>
<dbReference type="InterPro" id="IPR006073">
    <property type="entry name" value="GTP-bd"/>
</dbReference>
<dbReference type="InterPro" id="IPR006169">
    <property type="entry name" value="GTP1_OBG_dom"/>
</dbReference>
<dbReference type="InterPro" id="IPR031167">
    <property type="entry name" value="G_OBG"/>
</dbReference>
<dbReference type="Pfam" id="PF01926">
    <property type="entry name" value="MMR_HSR1"/>
    <property type="match status" value="1"/>
</dbReference>
<dbReference type="SUPFAM" id="SSF52540">
    <property type="entry name" value="P-loop containing nucleoside triphosphate hydrolases"/>
    <property type="match status" value="1"/>
</dbReference>
<dbReference type="PANTHER" id="PTHR11702:SF31">
    <property type="entry name" value="MITOCHONDRIAL RIBOSOME-ASSOCIATED GTPASE 2"/>
    <property type="match status" value="1"/>
</dbReference>
<sequence length="321" mass="34141">MFVDCVEISVTSGKGGPGCVSFRREKFVMEGGPDGGDGGDGGDIVFKVDSNSDTLSAFRGKKHYKAQNGAPGGPKNCSGKRGQDLIISIPPGTQIFNSDTGELLCDLIESGTQTTLLKGGKGGLGNVRFKSASKQRPTYAQKGIAGTSLNLRLELKLIAHVGLVGFPNAGKSTLISVLSNARPKIAPYAFTTLIPNLGVVQAGQFQEFVMADIPGIISGASEGKGLGLDFLRHLERTKFLLFVLDTTYDIHEQYQELRHELAHFSNELAQKDFGIALNKIDAGQAPEFNAPQARFILPISAATTQNTGQLLQLLAQALHLG</sequence>
<dbReference type="InterPro" id="IPR045086">
    <property type="entry name" value="OBG_GTPase"/>
</dbReference>
<comment type="subunit">
    <text evidence="8">Monomer.</text>
</comment>
<evidence type="ECO:0000313" key="12">
    <source>
        <dbReference type="EMBL" id="CRF43567.1"/>
    </source>
</evidence>
<evidence type="ECO:0000256" key="8">
    <source>
        <dbReference type="HAMAP-Rule" id="MF_01454"/>
    </source>
</evidence>
<dbReference type="GO" id="GO:0000287">
    <property type="term" value="F:magnesium ion binding"/>
    <property type="evidence" value="ECO:0007669"/>
    <property type="project" value="InterPro"/>
</dbReference>
<dbReference type="PROSITE" id="PS51883">
    <property type="entry name" value="OBG"/>
    <property type="match status" value="1"/>
</dbReference>
<feature type="binding site" evidence="8">
    <location>
        <begin position="300"/>
        <end position="302"/>
    </location>
    <ligand>
        <name>GTP</name>
        <dbReference type="ChEBI" id="CHEBI:37565"/>
    </ligand>
</feature>
<organism evidence="11 13">
    <name type="scientific">Helicobacter ailurogastricus</name>
    <dbReference type="NCBI Taxonomy" id="1578720"/>
    <lineage>
        <taxon>Bacteria</taxon>
        <taxon>Pseudomonadati</taxon>
        <taxon>Campylobacterota</taxon>
        <taxon>Epsilonproteobacteria</taxon>
        <taxon>Campylobacterales</taxon>
        <taxon>Helicobacteraceae</taxon>
        <taxon>Helicobacter</taxon>
    </lineage>
</organism>
<comment type="function">
    <text evidence="8">An essential GTPase which binds GTP, GDP and possibly (p)ppGpp with moderate affinity, with high nucleotide exchange rates and a fairly low GTP hydrolysis rate. Plays a role in control of the cell cycle, stress response, ribosome biogenesis and in those bacteria that undergo differentiation, in morphogenesis control.</text>
</comment>
<dbReference type="STRING" id="1578720.HAL011_09190"/>
<dbReference type="Gene3D" id="3.40.50.300">
    <property type="entry name" value="P-loop containing nucleotide triphosphate hydrolases"/>
    <property type="match status" value="1"/>
</dbReference>
<comment type="similarity">
    <text evidence="1 8">Belongs to the TRAFAC class OBG-HflX-like GTPase superfamily. OBG GTPase family.</text>
</comment>
<protein>
    <recommendedName>
        <fullName evidence="8">GTPase Obg</fullName>
        <ecNumber evidence="8">3.6.5.-</ecNumber>
    </recommendedName>
    <alternativeName>
        <fullName evidence="8">GTP-binding protein Obg</fullName>
    </alternativeName>
</protein>
<dbReference type="AlphaFoldDB" id="A0A0K2X2W4"/>
<evidence type="ECO:0000256" key="2">
    <source>
        <dbReference type="ARBA" id="ARBA00022490"/>
    </source>
</evidence>
<dbReference type="PROSITE" id="PS51710">
    <property type="entry name" value="G_OBG"/>
    <property type="match status" value="1"/>
</dbReference>
<dbReference type="PIRSF" id="PIRSF002401">
    <property type="entry name" value="GTP_bd_Obg/CgtA"/>
    <property type="match status" value="1"/>
</dbReference>
<keyword evidence="6 8" id="KW-0460">Magnesium</keyword>
<dbReference type="GO" id="GO:0042254">
    <property type="term" value="P:ribosome biogenesis"/>
    <property type="evidence" value="ECO:0007669"/>
    <property type="project" value="UniProtKB-UniRule"/>
</dbReference>
<feature type="binding site" evidence="8">
    <location>
        <position position="172"/>
    </location>
    <ligand>
        <name>Mg(2+)</name>
        <dbReference type="ChEBI" id="CHEBI:18420"/>
    </ligand>
</feature>
<reference evidence="13" key="2">
    <citation type="submission" date="2014-12" db="EMBL/GenBank/DDBJ databases">
        <authorList>
            <person name="Smet A."/>
        </authorList>
    </citation>
    <scope>NUCLEOTIDE SEQUENCE [LARGE SCALE GENOMIC DNA]</scope>
</reference>
<feature type="binding site" evidence="8">
    <location>
        <begin position="190"/>
        <end position="194"/>
    </location>
    <ligand>
        <name>GTP</name>
        <dbReference type="ChEBI" id="CHEBI:37565"/>
    </ligand>
</feature>
<dbReference type="EMBL" id="CDMN01000004">
    <property type="protein sequence ID" value="CRF43567.1"/>
    <property type="molecule type" value="Genomic_DNA"/>
</dbReference>
<evidence type="ECO:0000256" key="4">
    <source>
        <dbReference type="ARBA" id="ARBA00022741"/>
    </source>
</evidence>
<dbReference type="Proteomes" id="UP000038622">
    <property type="component" value="Unassembled WGS sequence"/>
</dbReference>
<gene>
    <name evidence="8" type="primary">obg</name>
    <name evidence="11" type="ORF">HAL011_09190</name>
    <name evidence="12" type="ORF">HAL09_01110</name>
</gene>
<reference evidence="14" key="3">
    <citation type="submission" date="2014-12" db="EMBL/GenBank/DDBJ databases">
        <authorList>
            <person name="Jaenicke S."/>
        </authorList>
    </citation>
    <scope>NUCLEOTIDE SEQUENCE [LARGE SCALE GENOMIC DNA]</scope>
</reference>
<feature type="binding site" evidence="8">
    <location>
        <begin position="278"/>
        <end position="281"/>
    </location>
    <ligand>
        <name>GTP</name>
        <dbReference type="ChEBI" id="CHEBI:37565"/>
    </ligand>
</feature>
<keyword evidence="13" id="KW-1185">Reference proteome</keyword>
<feature type="binding site" evidence="8">
    <location>
        <begin position="212"/>
        <end position="215"/>
    </location>
    <ligand>
        <name>GTP</name>
        <dbReference type="ChEBI" id="CHEBI:37565"/>
    </ligand>
</feature>
<dbReference type="OrthoDB" id="9807318at2"/>
<keyword evidence="2 8" id="KW-0963">Cytoplasm</keyword>
<evidence type="ECO:0000313" key="11">
    <source>
        <dbReference type="EMBL" id="CRF41135.1"/>
    </source>
</evidence>
<dbReference type="EMBL" id="CDML01000032">
    <property type="protein sequence ID" value="CRF41135.1"/>
    <property type="molecule type" value="Genomic_DNA"/>
</dbReference>